<dbReference type="Proteomes" id="UP001152803">
    <property type="component" value="Unassembled WGS sequence"/>
</dbReference>
<gene>
    <name evidence="3" type="ORF">COCON_G00115160</name>
</gene>
<evidence type="ECO:0000256" key="1">
    <source>
        <dbReference type="ARBA" id="ARBA00005291"/>
    </source>
</evidence>
<dbReference type="Pfam" id="PF07978">
    <property type="entry name" value="NIPSNAP"/>
    <property type="match status" value="2"/>
</dbReference>
<dbReference type="OrthoDB" id="10262843at2759"/>
<dbReference type="InterPro" id="IPR051557">
    <property type="entry name" value="NipSnap_domain"/>
</dbReference>
<keyword evidence="4" id="KW-1185">Reference proteome</keyword>
<evidence type="ECO:0000313" key="4">
    <source>
        <dbReference type="Proteomes" id="UP001152803"/>
    </source>
</evidence>
<evidence type="ECO:0000259" key="2">
    <source>
        <dbReference type="Pfam" id="PF07978"/>
    </source>
</evidence>
<dbReference type="AlphaFoldDB" id="A0A9Q1DFZ3"/>
<protein>
    <recommendedName>
        <fullName evidence="2">NIPSNAP domain-containing protein</fullName>
    </recommendedName>
</protein>
<dbReference type="InterPro" id="IPR012577">
    <property type="entry name" value="NIPSNAP"/>
</dbReference>
<accession>A0A9Q1DFZ3</accession>
<comment type="similarity">
    <text evidence="1">Belongs to the NipSnap family.</text>
</comment>
<name>A0A9Q1DFZ3_CONCO</name>
<dbReference type="GO" id="GO:0000423">
    <property type="term" value="P:mitophagy"/>
    <property type="evidence" value="ECO:0007669"/>
    <property type="project" value="UniProtKB-ARBA"/>
</dbReference>
<feature type="domain" description="NIPSNAP" evidence="2">
    <location>
        <begin position="151"/>
        <end position="250"/>
    </location>
</feature>
<dbReference type="FunFam" id="3.30.70.100:FF:000017">
    <property type="entry name" value="Protein NipSnap homolog 3A"/>
    <property type="match status" value="1"/>
</dbReference>
<reference evidence="3" key="1">
    <citation type="journal article" date="2023" name="Science">
        <title>Genome structures resolve the early diversification of teleost fishes.</title>
        <authorList>
            <person name="Parey E."/>
            <person name="Louis A."/>
            <person name="Montfort J."/>
            <person name="Bouchez O."/>
            <person name="Roques C."/>
            <person name="Iampietro C."/>
            <person name="Lluch J."/>
            <person name="Castinel A."/>
            <person name="Donnadieu C."/>
            <person name="Desvignes T."/>
            <person name="Floi Bucao C."/>
            <person name="Jouanno E."/>
            <person name="Wen M."/>
            <person name="Mejri S."/>
            <person name="Dirks R."/>
            <person name="Jansen H."/>
            <person name="Henkel C."/>
            <person name="Chen W.J."/>
            <person name="Zahm M."/>
            <person name="Cabau C."/>
            <person name="Klopp C."/>
            <person name="Thompson A.W."/>
            <person name="Robinson-Rechavi M."/>
            <person name="Braasch I."/>
            <person name="Lecointre G."/>
            <person name="Bobe J."/>
            <person name="Postlethwait J.H."/>
            <person name="Berthelot C."/>
            <person name="Roest Crollius H."/>
            <person name="Guiguen Y."/>
        </authorList>
    </citation>
    <scope>NUCLEOTIDE SEQUENCE</scope>
    <source>
        <strain evidence="3">Concon-B</strain>
    </source>
</reference>
<dbReference type="PANTHER" id="PTHR21017:SF19">
    <property type="entry name" value="PROTEIN NIPSNAP HOMOLOG 3B"/>
    <property type="match status" value="1"/>
</dbReference>
<dbReference type="EMBL" id="JAFJMO010000008">
    <property type="protein sequence ID" value="KAJ8268909.1"/>
    <property type="molecule type" value="Genomic_DNA"/>
</dbReference>
<dbReference type="GO" id="GO:0005739">
    <property type="term" value="C:mitochondrion"/>
    <property type="evidence" value="ECO:0007669"/>
    <property type="project" value="TreeGrafter"/>
</dbReference>
<dbReference type="Gene3D" id="3.30.70.100">
    <property type="match status" value="2"/>
</dbReference>
<dbReference type="PANTHER" id="PTHR21017">
    <property type="entry name" value="NIPSNAP-RELATED"/>
    <property type="match status" value="1"/>
</dbReference>
<organism evidence="3 4">
    <name type="scientific">Conger conger</name>
    <name type="common">Conger eel</name>
    <name type="synonym">Muraena conger</name>
    <dbReference type="NCBI Taxonomy" id="82655"/>
    <lineage>
        <taxon>Eukaryota</taxon>
        <taxon>Metazoa</taxon>
        <taxon>Chordata</taxon>
        <taxon>Craniata</taxon>
        <taxon>Vertebrata</taxon>
        <taxon>Euteleostomi</taxon>
        <taxon>Actinopterygii</taxon>
        <taxon>Neopterygii</taxon>
        <taxon>Teleostei</taxon>
        <taxon>Anguilliformes</taxon>
        <taxon>Congridae</taxon>
        <taxon>Conger</taxon>
    </lineage>
</organism>
<proteinExistence type="inferred from homology"/>
<sequence>MLNLRNMIRGVCSLPKHVKCMPNLNQLRSFVYKGPQQQHETFYEFRTYSIKPENNADFLKLTEEKIHLRMALAGLVGYWSVNCGALNQVLQIWKYDSYAQRSEAREALAQNPEWMEGYISKAIPMLASQENEVAYLVPWCSIAKPPKKGVYELATFQMKPGGPAVWGSAFQVSVNVHASSGYSHLVGVFHSEFGQLNQVHVLWWFEDPDLRAAIRHKAHGDARVVAAVRESVKYLDSQRSKLLLPTSFSPLQ</sequence>
<feature type="domain" description="NIPSNAP" evidence="2">
    <location>
        <begin position="43"/>
        <end position="140"/>
    </location>
</feature>
<comment type="caution">
    <text evidence="3">The sequence shown here is derived from an EMBL/GenBank/DDBJ whole genome shotgun (WGS) entry which is preliminary data.</text>
</comment>
<evidence type="ECO:0000313" key="3">
    <source>
        <dbReference type="EMBL" id="KAJ8268909.1"/>
    </source>
</evidence>
<dbReference type="InterPro" id="IPR011008">
    <property type="entry name" value="Dimeric_a/b-barrel"/>
</dbReference>
<dbReference type="SUPFAM" id="SSF54909">
    <property type="entry name" value="Dimeric alpha+beta barrel"/>
    <property type="match status" value="2"/>
</dbReference>